<name>A0ACB7ZDN8_9ERIC</name>
<gene>
    <name evidence="1" type="ORF">Vadar_022844</name>
</gene>
<evidence type="ECO:0000313" key="1">
    <source>
        <dbReference type="EMBL" id="KAH7863863.1"/>
    </source>
</evidence>
<proteinExistence type="predicted"/>
<sequence length="786" mass="88031">MAVVNRIPSPVHVVEDKMYIAVGRDVRESKSVVTWALRNSGGRKICILYVLEPAQWISGILGAKFAVSQLGEQEVRALREGERQKMNKLLQDYCTMCGSVGVHAEVVHIEMNSIEKGIVELIKQDGIRKLVMGAAADKHYSERMLKPKSRKAIYVSLQAPMSCHIWFICKGNLVHTREGRSEGVSMEDAFPTLQAGPNAETGQSSSLRSKSVAEKANDQLRLTNSGQNYRRAWSALPGLRIPTLSSNRSSVVTPHSSSIAERSSVDWDESRSFDDMADVSALSKEDHHQFSSPPSVLEGHTSEEFYGPLQQSMAEAENSRREAFEEDASDAIHIAKALERLYAEEVSRRKEVEEALARGKEELKKMKQQMGQVAEELHTAVEHKSSPERQIANFSQMVKDLEQKLSSAVELLQKYKKERDEFQAERDNALKEAEELRKEQAEASDNTLAPEFFYEFSFSEIKEATSSFDPSLKIGEGGYGNIYKCLLRHTEVAIKMRNPNSKQGPSEYQQEVNVLSKLRHPNIVTLIGACPEDGILVYEYLPNGSLEDRLSCKDNSPPLSWQTRIRIATELCSALNFLHSCYPNRVIHGDLKPANVLLDSNFVSKLSDFGICRILDPNGFSRNDTTLCCITDHPGGTIGYMDPLFASTGEMTAKSDVYSFGIILLQLLTGRPAKAIAKEVKCALDEGNLKNLLDPTAGDWPFEQAQQLAHIALRCCEMNRQSRPDLATDEIMQDPHVAADEYTYELEAFKRWLDEGHDTSSVTKLKLPHFNLVPNCTLQTAIREWL</sequence>
<accession>A0ACB7ZDN8</accession>
<evidence type="ECO:0000313" key="2">
    <source>
        <dbReference type="Proteomes" id="UP000828048"/>
    </source>
</evidence>
<organism evidence="1 2">
    <name type="scientific">Vaccinium darrowii</name>
    <dbReference type="NCBI Taxonomy" id="229202"/>
    <lineage>
        <taxon>Eukaryota</taxon>
        <taxon>Viridiplantae</taxon>
        <taxon>Streptophyta</taxon>
        <taxon>Embryophyta</taxon>
        <taxon>Tracheophyta</taxon>
        <taxon>Spermatophyta</taxon>
        <taxon>Magnoliopsida</taxon>
        <taxon>eudicotyledons</taxon>
        <taxon>Gunneridae</taxon>
        <taxon>Pentapetalae</taxon>
        <taxon>asterids</taxon>
        <taxon>Ericales</taxon>
        <taxon>Ericaceae</taxon>
        <taxon>Vaccinioideae</taxon>
        <taxon>Vaccinieae</taxon>
        <taxon>Vaccinium</taxon>
    </lineage>
</organism>
<comment type="caution">
    <text evidence="1">The sequence shown here is derived from an EMBL/GenBank/DDBJ whole genome shotgun (WGS) entry which is preliminary data.</text>
</comment>
<dbReference type="Proteomes" id="UP000828048">
    <property type="component" value="Chromosome 12"/>
</dbReference>
<keyword evidence="2" id="KW-1185">Reference proteome</keyword>
<protein>
    <submittedName>
        <fullName evidence="1">Uncharacterized protein</fullName>
    </submittedName>
</protein>
<dbReference type="EMBL" id="CM037162">
    <property type="protein sequence ID" value="KAH7863863.1"/>
    <property type="molecule type" value="Genomic_DNA"/>
</dbReference>
<reference evidence="1 2" key="1">
    <citation type="journal article" date="2021" name="Hortic Res">
        <title>High-quality reference genome and annotation aids understanding of berry development for evergreen blueberry (Vaccinium darrowii).</title>
        <authorList>
            <person name="Yu J."/>
            <person name="Hulse-Kemp A.M."/>
            <person name="Babiker E."/>
            <person name="Staton M."/>
        </authorList>
    </citation>
    <scope>NUCLEOTIDE SEQUENCE [LARGE SCALE GENOMIC DNA]</scope>
    <source>
        <strain evidence="2">cv. NJ 8807/NJ 8810</strain>
        <tissue evidence="1">Young leaf</tissue>
    </source>
</reference>